<dbReference type="PANTHER" id="PTHR31616:SF0">
    <property type="entry name" value="GLUCAN 1,4-ALPHA-GLUCOSIDASE"/>
    <property type="match status" value="1"/>
</dbReference>
<dbReference type="GO" id="GO:0004553">
    <property type="term" value="F:hydrolase activity, hydrolyzing O-glycosyl compounds"/>
    <property type="evidence" value="ECO:0007669"/>
    <property type="project" value="UniProtKB-ARBA"/>
</dbReference>
<proteinExistence type="predicted"/>
<dbReference type="SUPFAM" id="SSF48208">
    <property type="entry name" value="Six-hairpin glycosidases"/>
    <property type="match status" value="1"/>
</dbReference>
<dbReference type="InterPro" id="IPR011613">
    <property type="entry name" value="GH15-like"/>
</dbReference>
<reference evidence="3 4" key="1">
    <citation type="journal article" date="2001" name="J. Bacteriol.">
        <title>Genome sequence and comparative analysis of the solvent-producing bacterium Clostridium acetobutylicum.</title>
        <authorList>
            <person name="Nolling J."/>
            <person name="Breton G."/>
            <person name="Omelchenko M.V."/>
            <person name="Makarova K.S."/>
            <person name="Zeng Q."/>
            <person name="Gibson R."/>
            <person name="Lee H.M."/>
            <person name="Dubois J."/>
            <person name="Qiu D."/>
            <person name="Hitti J."/>
            <person name="Wolf Y.I."/>
            <person name="Tatusov R.L."/>
            <person name="Sabathe F."/>
            <person name="Doucette-Stamm L."/>
            <person name="Soucaille P."/>
            <person name="Daly M.J."/>
            <person name="Bennett G.N."/>
            <person name="Koonin E.V."/>
            <person name="Smith D.R."/>
        </authorList>
    </citation>
    <scope>NUCLEOTIDE SEQUENCE [LARGE SCALE GENOMIC DNA]</scope>
    <source>
        <strain evidence="4">ATCC 824 / DSM 792 / JCM 1419 / LMG 5710 / VKM B-1787</strain>
    </source>
</reference>
<dbReference type="Proteomes" id="UP000000814">
    <property type="component" value="Chromosome"/>
</dbReference>
<dbReference type="OrthoDB" id="8476964at2"/>
<dbReference type="PANTHER" id="PTHR31616">
    <property type="entry name" value="TREHALASE"/>
    <property type="match status" value="1"/>
</dbReference>
<feature type="signal peptide" evidence="1">
    <location>
        <begin position="1"/>
        <end position="25"/>
    </location>
</feature>
<feature type="domain" description="GH15-like" evidence="2">
    <location>
        <begin position="357"/>
        <end position="616"/>
    </location>
</feature>
<dbReference type="GO" id="GO:0005975">
    <property type="term" value="P:carbohydrate metabolic process"/>
    <property type="evidence" value="ECO:0007669"/>
    <property type="project" value="InterPro"/>
</dbReference>
<feature type="chain" id="PRO_5038630277" evidence="1">
    <location>
        <begin position="26"/>
        <end position="728"/>
    </location>
</feature>
<name>Q97FD0_CLOAB</name>
<dbReference type="PIR" id="G97245">
    <property type="entry name" value="G97245"/>
</dbReference>
<dbReference type="EMBL" id="AE001437">
    <property type="protein sequence ID" value="AAK80754.1"/>
    <property type="molecule type" value="Genomic_DNA"/>
</dbReference>
<keyword evidence="1" id="KW-0732">Signal</keyword>
<dbReference type="InterPro" id="IPR008928">
    <property type="entry name" value="6-hairpin_glycosidase_sf"/>
</dbReference>
<keyword evidence="4" id="KW-1185">Reference proteome</keyword>
<organism evidence="3 4">
    <name type="scientific">Clostridium acetobutylicum (strain ATCC 824 / DSM 792 / JCM 1419 / IAM 19013 / LMG 5710 / NBRC 13948 / NRRL B-527 / VKM B-1787 / 2291 / W)</name>
    <dbReference type="NCBI Taxonomy" id="272562"/>
    <lineage>
        <taxon>Bacteria</taxon>
        <taxon>Bacillati</taxon>
        <taxon>Bacillota</taxon>
        <taxon>Clostridia</taxon>
        <taxon>Eubacteriales</taxon>
        <taxon>Clostridiaceae</taxon>
        <taxon>Clostridium</taxon>
    </lineage>
</organism>
<dbReference type="Gene3D" id="1.50.10.10">
    <property type="match status" value="1"/>
</dbReference>
<dbReference type="RefSeq" id="WP_010966095.1">
    <property type="nucleotide sequence ID" value="NC_003030.1"/>
</dbReference>
<dbReference type="eggNOG" id="COG3387">
    <property type="taxonomic scope" value="Bacteria"/>
</dbReference>
<evidence type="ECO:0000313" key="3">
    <source>
        <dbReference type="EMBL" id="AAK80754.1"/>
    </source>
</evidence>
<dbReference type="InterPro" id="IPR012341">
    <property type="entry name" value="6hp_glycosidase-like_sf"/>
</dbReference>
<dbReference type="CAZy" id="GH15">
    <property type="family name" value="Glycoside Hydrolase Family 15"/>
</dbReference>
<dbReference type="KEGG" id="cac:CA_C2810"/>
<dbReference type="GeneID" id="44999295"/>
<evidence type="ECO:0000259" key="2">
    <source>
        <dbReference type="Pfam" id="PF00723"/>
    </source>
</evidence>
<accession>Q97FD0</accession>
<dbReference type="HOGENOM" id="CLU_332839_0_0_9"/>
<evidence type="ECO:0000313" key="4">
    <source>
        <dbReference type="Proteomes" id="UP000000814"/>
    </source>
</evidence>
<dbReference type="AlphaFoldDB" id="Q97FD0"/>
<dbReference type="STRING" id="272562.CA_C2810"/>
<dbReference type="PATRIC" id="fig|272562.8.peg.2997"/>
<sequence>MKTKSIMQKVALALLSFTFSTSIVGITPSRTMAEETSFNIHHSLENLTTSNGLAAATYSEKDRKLNRFQPHIYSNYDANTSTKNYLSDAYFGYKINGKSTWLTGVPITSVNYVNGTNIINTVQKDGNFQFESYYFTPFSGDKESRMLVMLVKATNNGQDQKDFSLYSEQNLNLGGNEDNKEERSYYNKRKGYLKEYKGDNIAIYKNINQEGSHYTSGIGENSPVEITNRGGHYLDKTTLKADNLVCGYENRNQCGDVFKKGTSRWYGVVIGLTEDGNEKKLSKDVNYLVNNKNPENLLQNEKNWWNQWHQGEIGPKGLSASEQAVYRQSTAVLKMAQCREHGKSHGQILASLIPGMWSIAWVRDGIYSIQALLASGHTKEAKEGLKFMLNADMRKDETNPTKNYYQRYIESTNKGAPVYGLGVDLGTNYAISVCRYYGNGTEESDKNDNGYNVETDGWGLVLWAADSYMKKTGDKTFLNKYWNTLSKHDADLLVKLVDSKDGLMQPDSSIWEEHWTPYKVGNGIRQRFAYTNITTYNGLKAAAHLATLNKDKQKKELYTEKADSIKDAVLNKMVVKSNVTGKNTLGSSLEKIAEGTGYHDAAVVEAINFGLVNPKDSLATGIIDSFNRTLRMKSGSPGYMRNQDGGDYDSNEWAFVDLRVATALKNMGKDKESKVLIDWLTNQAHANFDLIPELLTRNNSDYFGSIPMAGFGSGSYILSINNYYNNLR</sequence>
<protein>
    <submittedName>
        <fullName evidence="3">Possible glucoamylase (Diverged), 15 family</fullName>
    </submittedName>
</protein>
<dbReference type="Pfam" id="PF00723">
    <property type="entry name" value="Glyco_hydro_15"/>
    <property type="match status" value="1"/>
</dbReference>
<gene>
    <name evidence="3" type="ordered locus">CA_C2810</name>
</gene>
<evidence type="ECO:0000256" key="1">
    <source>
        <dbReference type="SAM" id="SignalP"/>
    </source>
</evidence>